<protein>
    <submittedName>
        <fullName evidence="1">Uncharacterized protein</fullName>
    </submittedName>
</protein>
<dbReference type="AlphaFoldDB" id="A0A061SHH6"/>
<evidence type="ECO:0000313" key="1">
    <source>
        <dbReference type="EMBL" id="JAC83728.1"/>
    </source>
</evidence>
<gene>
    <name evidence="1" type="ORF">TSPGSL018_2668</name>
</gene>
<reference evidence="1" key="1">
    <citation type="submission" date="2014-05" db="EMBL/GenBank/DDBJ databases">
        <title>The transcriptome of the halophilic microalga Tetraselmis sp. GSL018 isolated from the Great Salt Lake, Utah.</title>
        <authorList>
            <person name="Jinkerson R.E."/>
            <person name="D'Adamo S."/>
            <person name="Posewitz M.C."/>
        </authorList>
    </citation>
    <scope>NUCLEOTIDE SEQUENCE</scope>
    <source>
        <strain evidence="1">GSL018</strain>
    </source>
</reference>
<feature type="non-terminal residue" evidence="1">
    <location>
        <position position="1"/>
    </location>
</feature>
<organism evidence="1">
    <name type="scientific">Tetraselmis sp. GSL018</name>
    <dbReference type="NCBI Taxonomy" id="582737"/>
    <lineage>
        <taxon>Eukaryota</taxon>
        <taxon>Viridiplantae</taxon>
        <taxon>Chlorophyta</taxon>
        <taxon>core chlorophytes</taxon>
        <taxon>Chlorodendrophyceae</taxon>
        <taxon>Chlorodendrales</taxon>
        <taxon>Chlorodendraceae</taxon>
        <taxon>Tetraselmis</taxon>
    </lineage>
</organism>
<proteinExistence type="predicted"/>
<accession>A0A061SHH6</accession>
<sequence>SAALSRWAPLADCLQRGNTRLYYEMSRPEREMHTVRTEESTGGRK</sequence>
<dbReference type="EMBL" id="GBEZ01001230">
    <property type="protein sequence ID" value="JAC83728.1"/>
    <property type="molecule type" value="Transcribed_RNA"/>
</dbReference>
<name>A0A061SHH6_9CHLO</name>